<dbReference type="AntiFam" id="ANF00013">
    <property type="entry name" value="tRNA translation"/>
</dbReference>
<name>A0A0S4LKP7_9BACT</name>
<reference evidence="2" key="1">
    <citation type="submission" date="2015-10" db="EMBL/GenBank/DDBJ databases">
        <authorList>
            <person name="Luecker S."/>
            <person name="Luecker S."/>
        </authorList>
    </citation>
    <scope>NUCLEOTIDE SEQUENCE [LARGE SCALE GENOMIC DNA]</scope>
</reference>
<evidence type="ECO:0000313" key="2">
    <source>
        <dbReference type="Proteomes" id="UP000198736"/>
    </source>
</evidence>
<accession>A0A0S4LKP7</accession>
<sequence>MDRASDFGSEGWGFKSLRAHHMHQPFTWLRLNACAFSNVDTIIDFSSRAEITHMPINQAASTVLLLKSAVASRTRTARRCVR</sequence>
<protein>
    <submittedName>
        <fullName evidence="1">Uncharacterized protein</fullName>
    </submittedName>
</protein>
<dbReference type="Proteomes" id="UP000198736">
    <property type="component" value="Unassembled WGS sequence"/>
</dbReference>
<gene>
    <name evidence="1" type="ORF">COMA2_20391</name>
</gene>
<organism evidence="1 2">
    <name type="scientific">Candidatus Nitrospira nitrificans</name>
    <dbReference type="NCBI Taxonomy" id="1742973"/>
    <lineage>
        <taxon>Bacteria</taxon>
        <taxon>Pseudomonadati</taxon>
        <taxon>Nitrospirota</taxon>
        <taxon>Nitrospiria</taxon>
        <taxon>Nitrospirales</taxon>
        <taxon>Nitrospiraceae</taxon>
        <taxon>Nitrospira</taxon>
    </lineage>
</organism>
<dbReference type="EMBL" id="CZPZ01000012">
    <property type="protein sequence ID" value="CUS35682.1"/>
    <property type="molecule type" value="Genomic_DNA"/>
</dbReference>
<dbReference type="AlphaFoldDB" id="A0A0S4LKP7"/>
<dbReference type="STRING" id="1742973.COMA2_20391"/>
<keyword evidence="2" id="KW-1185">Reference proteome</keyword>
<evidence type="ECO:0000313" key="1">
    <source>
        <dbReference type="EMBL" id="CUS35682.1"/>
    </source>
</evidence>
<proteinExistence type="predicted"/>